<comment type="caution">
    <text evidence="1">The sequence shown here is derived from an EMBL/GenBank/DDBJ whole genome shotgun (WGS) entry which is preliminary data.</text>
</comment>
<dbReference type="Proteomes" id="UP001500973">
    <property type="component" value="Unassembled WGS sequence"/>
</dbReference>
<proteinExistence type="predicted"/>
<keyword evidence="2" id="KW-1185">Reference proteome</keyword>
<accession>A0ABN1YZH4</accession>
<dbReference type="EMBL" id="BAAAIZ010000045">
    <property type="protein sequence ID" value="GAA1425965.1"/>
    <property type="molecule type" value="Genomic_DNA"/>
</dbReference>
<evidence type="ECO:0000313" key="2">
    <source>
        <dbReference type="Proteomes" id="UP001500973"/>
    </source>
</evidence>
<gene>
    <name evidence="1" type="ORF">GCM10009601_33880</name>
</gene>
<name>A0ABN1YZH4_9ACTN</name>
<reference evidence="1 2" key="1">
    <citation type="journal article" date="2019" name="Int. J. Syst. Evol. Microbiol.">
        <title>The Global Catalogue of Microorganisms (GCM) 10K type strain sequencing project: providing services to taxonomists for standard genome sequencing and annotation.</title>
        <authorList>
            <consortium name="The Broad Institute Genomics Platform"/>
            <consortium name="The Broad Institute Genome Sequencing Center for Infectious Disease"/>
            <person name="Wu L."/>
            <person name="Ma J."/>
        </authorList>
    </citation>
    <scope>NUCLEOTIDE SEQUENCE [LARGE SCALE GENOMIC DNA]</scope>
    <source>
        <strain evidence="1 2">JCM 11756</strain>
    </source>
</reference>
<protein>
    <recommendedName>
        <fullName evidence="3">HIT domain-containing protein</fullName>
    </recommendedName>
</protein>
<evidence type="ECO:0008006" key="3">
    <source>
        <dbReference type="Google" id="ProtNLM"/>
    </source>
</evidence>
<evidence type="ECO:0000313" key="1">
    <source>
        <dbReference type="EMBL" id="GAA1425965.1"/>
    </source>
</evidence>
<sequence>MHAHVWPRFDAESDDLVGRPVWLYPRERWTDQQFALGPQHEAVREAIGEELDRLAAQQLISFGGLGDVPDWESLSVWCRMSWESRSS</sequence>
<organism evidence="1 2">
    <name type="scientific">Streptomyces thermospinosisporus</name>
    <dbReference type="NCBI Taxonomy" id="161482"/>
    <lineage>
        <taxon>Bacteria</taxon>
        <taxon>Bacillati</taxon>
        <taxon>Actinomycetota</taxon>
        <taxon>Actinomycetes</taxon>
        <taxon>Kitasatosporales</taxon>
        <taxon>Streptomycetaceae</taxon>
        <taxon>Streptomyces</taxon>
    </lineage>
</organism>